<keyword evidence="12" id="KW-0239">DNA-directed DNA polymerase</keyword>
<reference evidence="22" key="1">
    <citation type="journal article" date="2022" name="Int. J. Mol. Sci.">
        <title>Draft Genome of Tanacetum Coccineum: Genomic Comparison of Closely Related Tanacetum-Family Plants.</title>
        <authorList>
            <person name="Yamashiro T."/>
            <person name="Shiraishi A."/>
            <person name="Nakayama K."/>
            <person name="Satake H."/>
        </authorList>
    </citation>
    <scope>NUCLEOTIDE SEQUENCE</scope>
</reference>
<evidence type="ECO:0000259" key="18">
    <source>
        <dbReference type="Pfam" id="PF17919"/>
    </source>
</evidence>
<keyword evidence="2" id="KW-0808">Transferase</keyword>
<dbReference type="CDD" id="cd01647">
    <property type="entry name" value="RT_LTR"/>
    <property type="match status" value="1"/>
</dbReference>
<evidence type="ECO:0000259" key="17">
    <source>
        <dbReference type="Pfam" id="PF00078"/>
    </source>
</evidence>
<keyword evidence="5" id="KW-0479">Metal-binding</keyword>
<dbReference type="CDD" id="cd00303">
    <property type="entry name" value="retropepsin_like"/>
    <property type="match status" value="1"/>
</dbReference>
<dbReference type="InterPro" id="IPR058594">
    <property type="entry name" value="PB1-like_dom_pln"/>
</dbReference>
<evidence type="ECO:0000256" key="1">
    <source>
        <dbReference type="ARBA" id="ARBA00022670"/>
    </source>
</evidence>
<evidence type="ECO:0000259" key="21">
    <source>
        <dbReference type="Pfam" id="PF26130"/>
    </source>
</evidence>
<keyword evidence="14" id="KW-0233">DNA recombination</keyword>
<accession>A0ABQ5BXV1</accession>
<evidence type="ECO:0000259" key="19">
    <source>
        <dbReference type="Pfam" id="PF17921"/>
    </source>
</evidence>
<feature type="domain" description="Reverse transcriptase/retrotransposon-derived protein RNase H-like" evidence="18">
    <location>
        <begin position="630"/>
        <end position="697"/>
    </location>
</feature>
<dbReference type="PANTHER" id="PTHR37984:SF5">
    <property type="entry name" value="PROTEIN NYNRIN-LIKE"/>
    <property type="match status" value="1"/>
</dbReference>
<comment type="caution">
    <text evidence="22">The sequence shown here is derived from an EMBL/GenBank/DDBJ whole genome shotgun (WGS) entry which is preliminary data.</text>
</comment>
<evidence type="ECO:0000259" key="20">
    <source>
        <dbReference type="Pfam" id="PF24626"/>
    </source>
</evidence>
<feature type="domain" description="Tf2-1-like SH3-like" evidence="20">
    <location>
        <begin position="899"/>
        <end position="964"/>
    </location>
</feature>
<evidence type="ECO:0000256" key="12">
    <source>
        <dbReference type="ARBA" id="ARBA00022932"/>
    </source>
</evidence>
<dbReference type="Gene3D" id="2.40.70.10">
    <property type="entry name" value="Acid Proteases"/>
    <property type="match status" value="1"/>
</dbReference>
<keyword evidence="8" id="KW-0378">Hydrolase</keyword>
<evidence type="ECO:0000256" key="6">
    <source>
        <dbReference type="ARBA" id="ARBA00022750"/>
    </source>
</evidence>
<feature type="region of interest" description="Disordered" evidence="16">
    <location>
        <begin position="1289"/>
        <end position="1322"/>
    </location>
</feature>
<dbReference type="Gene3D" id="3.10.10.10">
    <property type="entry name" value="HIV Type 1 Reverse Transcriptase, subunit A, domain 1"/>
    <property type="match status" value="1"/>
</dbReference>
<keyword evidence="11 22" id="KW-0695">RNA-directed DNA polymerase</keyword>
<gene>
    <name evidence="22" type="ORF">Tco_0876555</name>
</gene>
<feature type="compositionally biased region" description="Acidic residues" evidence="16">
    <location>
        <begin position="1289"/>
        <end position="1303"/>
    </location>
</feature>
<keyword evidence="1" id="KW-0645">Protease</keyword>
<keyword evidence="13" id="KW-0238">DNA-binding</keyword>
<evidence type="ECO:0000313" key="23">
    <source>
        <dbReference type="Proteomes" id="UP001151760"/>
    </source>
</evidence>
<keyword evidence="15" id="KW-0511">Multifunctional enzyme</keyword>
<keyword evidence="10" id="KW-0229">DNA integration</keyword>
<dbReference type="InterPro" id="IPR041577">
    <property type="entry name" value="RT_RNaseH_2"/>
</dbReference>
<reference evidence="22" key="2">
    <citation type="submission" date="2022-01" db="EMBL/GenBank/DDBJ databases">
        <authorList>
            <person name="Yamashiro T."/>
            <person name="Shiraishi A."/>
            <person name="Satake H."/>
            <person name="Nakayama K."/>
        </authorList>
    </citation>
    <scope>NUCLEOTIDE SEQUENCE</scope>
</reference>
<keyword evidence="9" id="KW-0460">Magnesium</keyword>
<keyword evidence="3" id="KW-0548">Nucleotidyltransferase</keyword>
<name>A0ABQ5BXV1_9ASTR</name>
<evidence type="ECO:0000256" key="4">
    <source>
        <dbReference type="ARBA" id="ARBA00022722"/>
    </source>
</evidence>
<dbReference type="Gene3D" id="3.30.70.270">
    <property type="match status" value="2"/>
</dbReference>
<dbReference type="Gene3D" id="1.10.340.70">
    <property type="match status" value="1"/>
</dbReference>
<dbReference type="PANTHER" id="PTHR37984">
    <property type="entry name" value="PROTEIN CBG26694"/>
    <property type="match status" value="1"/>
</dbReference>
<evidence type="ECO:0000256" key="11">
    <source>
        <dbReference type="ARBA" id="ARBA00022918"/>
    </source>
</evidence>
<dbReference type="EMBL" id="BQNB010013593">
    <property type="protein sequence ID" value="GJT17849.1"/>
    <property type="molecule type" value="Genomic_DNA"/>
</dbReference>
<dbReference type="InterPro" id="IPR041588">
    <property type="entry name" value="Integrase_H2C2"/>
</dbReference>
<keyword evidence="6" id="KW-0064">Aspartyl protease</keyword>
<evidence type="ECO:0000256" key="7">
    <source>
        <dbReference type="ARBA" id="ARBA00022759"/>
    </source>
</evidence>
<evidence type="ECO:0000256" key="2">
    <source>
        <dbReference type="ARBA" id="ARBA00022679"/>
    </source>
</evidence>
<feature type="domain" description="Reverse transcriptase" evidence="17">
    <location>
        <begin position="497"/>
        <end position="579"/>
    </location>
</feature>
<dbReference type="Proteomes" id="UP001151760">
    <property type="component" value="Unassembled WGS sequence"/>
</dbReference>
<evidence type="ECO:0000313" key="22">
    <source>
        <dbReference type="EMBL" id="GJT17849.1"/>
    </source>
</evidence>
<dbReference type="SUPFAM" id="SSF56672">
    <property type="entry name" value="DNA/RNA polymerases"/>
    <property type="match status" value="1"/>
</dbReference>
<dbReference type="Pfam" id="PF00078">
    <property type="entry name" value="RVT_1"/>
    <property type="match status" value="1"/>
</dbReference>
<dbReference type="GO" id="GO:0003964">
    <property type="term" value="F:RNA-directed DNA polymerase activity"/>
    <property type="evidence" value="ECO:0007669"/>
    <property type="project" value="UniProtKB-KW"/>
</dbReference>
<evidence type="ECO:0000256" key="5">
    <source>
        <dbReference type="ARBA" id="ARBA00022723"/>
    </source>
</evidence>
<evidence type="ECO:0000256" key="3">
    <source>
        <dbReference type="ARBA" id="ARBA00022695"/>
    </source>
</evidence>
<evidence type="ECO:0000256" key="8">
    <source>
        <dbReference type="ARBA" id="ARBA00022801"/>
    </source>
</evidence>
<evidence type="ECO:0000256" key="13">
    <source>
        <dbReference type="ARBA" id="ARBA00023125"/>
    </source>
</evidence>
<dbReference type="Pfam" id="PF24626">
    <property type="entry name" value="SH3_Tf2-1"/>
    <property type="match status" value="1"/>
</dbReference>
<evidence type="ECO:0000256" key="14">
    <source>
        <dbReference type="ARBA" id="ARBA00023172"/>
    </source>
</evidence>
<keyword evidence="4" id="KW-0540">Nuclease</keyword>
<dbReference type="SUPFAM" id="SSF50630">
    <property type="entry name" value="Acid proteases"/>
    <property type="match status" value="1"/>
</dbReference>
<dbReference type="InterPro" id="IPR056924">
    <property type="entry name" value="SH3_Tf2-1"/>
</dbReference>
<organism evidence="22 23">
    <name type="scientific">Tanacetum coccineum</name>
    <dbReference type="NCBI Taxonomy" id="301880"/>
    <lineage>
        <taxon>Eukaryota</taxon>
        <taxon>Viridiplantae</taxon>
        <taxon>Streptophyta</taxon>
        <taxon>Embryophyta</taxon>
        <taxon>Tracheophyta</taxon>
        <taxon>Spermatophyta</taxon>
        <taxon>Magnoliopsida</taxon>
        <taxon>eudicotyledons</taxon>
        <taxon>Gunneridae</taxon>
        <taxon>Pentapetalae</taxon>
        <taxon>asterids</taxon>
        <taxon>campanulids</taxon>
        <taxon>Asterales</taxon>
        <taxon>Asteraceae</taxon>
        <taxon>Asteroideae</taxon>
        <taxon>Anthemideae</taxon>
        <taxon>Anthemidinae</taxon>
        <taxon>Tanacetum</taxon>
    </lineage>
</organism>
<dbReference type="Pfam" id="PF26130">
    <property type="entry name" value="PB1-like"/>
    <property type="match status" value="1"/>
</dbReference>
<proteinExistence type="predicted"/>
<keyword evidence="23" id="KW-1185">Reference proteome</keyword>
<keyword evidence="7" id="KW-0255">Endonuclease</keyword>
<dbReference type="Pfam" id="PF08284">
    <property type="entry name" value="RVP_2"/>
    <property type="match status" value="1"/>
</dbReference>
<dbReference type="InterPro" id="IPR021109">
    <property type="entry name" value="Peptidase_aspartic_dom_sf"/>
</dbReference>
<dbReference type="InterPro" id="IPR000477">
    <property type="entry name" value="RT_dom"/>
</dbReference>
<dbReference type="Pfam" id="PF17919">
    <property type="entry name" value="RT_RNaseH_2"/>
    <property type="match status" value="1"/>
</dbReference>
<dbReference type="InterPro" id="IPR050951">
    <property type="entry name" value="Retrovirus_Pol_polyprotein"/>
</dbReference>
<evidence type="ECO:0000256" key="10">
    <source>
        <dbReference type="ARBA" id="ARBA00022908"/>
    </source>
</evidence>
<protein>
    <submittedName>
        <fullName evidence="22">Reverse transcriptase</fullName>
    </submittedName>
</protein>
<evidence type="ECO:0000256" key="16">
    <source>
        <dbReference type="SAM" id="MobiDB-lite"/>
    </source>
</evidence>
<evidence type="ECO:0000256" key="9">
    <source>
        <dbReference type="ARBA" id="ARBA00022842"/>
    </source>
</evidence>
<feature type="domain" description="Integrase zinc-binding" evidence="19">
    <location>
        <begin position="739"/>
        <end position="779"/>
    </location>
</feature>
<dbReference type="InterPro" id="IPR043128">
    <property type="entry name" value="Rev_trsase/Diguanyl_cyclase"/>
</dbReference>
<evidence type="ECO:0000256" key="15">
    <source>
        <dbReference type="ARBA" id="ARBA00023268"/>
    </source>
</evidence>
<dbReference type="Pfam" id="PF17921">
    <property type="entry name" value="Integrase_H2C2"/>
    <property type="match status" value="1"/>
</dbReference>
<sequence length="1470" mass="168163">MVNTRTNSVTPVVTMDALQETMNEMKSALLTLTGKVNDHTLEFKMVQYGRMLKIEFPKFNGADVKGWIFRCRQFFRIDNVPEEIMVELAAMYVYDKALAWHQQLVKRYGERYTWELYEQEALKRFRAEATNNAMKPRYTSAQANYKPNSFGGGYKSTGLLPKPTTTPLALPAPTQTNNGTRLTNSPFKKQLTQKELEEKRAKNQCFCCDQRYSPGYKCNGQVYSLEVIGESEEQEEDDSEHLVESNEEDDNVEMCNVVFDNGSLETLKISLNALSGVNSFQTIRVRGMMGKQPLHILVDSGSTHNFVDIRSAKRLGCKIRPTAPLLVSVANGEEIVSNYECKPFNWSIQGQNYSCDAMLLPLGGCEMVLGVQWLSTLGDINRNFRNLTMEFKLMGKRIMLRGTKHTTLQRMQGKYVQRKSKHKEAELYSLMMGVYPASCHKTERTHDHKITPVPNTHLINIMPYRNPPSQKDAIEAMVTELLDSGVIRASQSLFSSPIVDYRQLNKYTVEDKFPVPVIEELMDELGGSVVFSKLNLRSGYHQIRMNEEDIGKTAFRIHEEHYEFLVMPFGITNAPPTFYRRALKVEYLGHVINSEEVATNASKIEAIKHWPVPSTLKQLREFLGLTGYYRRAMMEAPILGLPDFDQEFMIETDASGTRIGAVLCQKGHPLAYLSKTLATKNQGLSTYEKEFMAVKLTTPFQHKWLPKLLRYDYEIVYKKGVDNVAIDALYKGDKLTLEGGHSGVLVTTKKLNAVFYWTGLKRMVRQFVKECDVCQRQKPDLSAYHGLLQSLPIPERIWTKVSMNFIEKLPSSQGKRVIMMVVDRLSNAINTTPYEVVYGQTPPIHIPYVPGDSRVESMDRTLQSREEAINMLKFHMKRAQDRMRSQADKHRTDREFEVGNWVYLKLQPHKKVTVRQGQQHKISAKYHGPFLIEERIGKVAYKLKLPSHSKIHLVFHISQLKKCHERNQQMGSLPQLREYGLLDYKPMAILERRLGKLEDKLILKEDGVDTHQMLITFDLNEPKDSSKNDKAAQNGRTPKSLTLEIHHGGCFTLIPSRSYVGEHVSSVNVDDIDEFCLHDLKDMVVKLGYGLADLIYYHFLIPRLGLDYGLHPLNVDADVLEMAKYVKDYKIILVYVKHRSSIFVTPKKGVSIAVDNHLRKGHIEIDSIYDVNRNLTPMCHRNLTKEWEQVSSKSLSIGEVMKILSKKQPSSYVEAPIVVECADYPFEDLDEILGDYANTGKQITGNEITGKQIVVHVGNISTVDDVLDLEILFETEGVGPVVKFKEVEVDADNESEEESDIEGDYTSSSDSEDSDYDPKHDEVFDDDEHIVEYVHVSMNNFCFTADPKHDLSTGVVEVQEDDLDVIDYDSFGSDLDDRIDSERRVQLRELRRIGKHKNKGPNKYYFYLGQQFASKERVTVRVRMHSVETRRKLIMVKNDKEMVRVRCEGTIPALVPYVAIETDMSKNEFS</sequence>
<dbReference type="InterPro" id="IPR043502">
    <property type="entry name" value="DNA/RNA_pol_sf"/>
</dbReference>
<feature type="domain" description="PB1-like" evidence="21">
    <location>
        <begin position="1040"/>
        <end position="1138"/>
    </location>
</feature>